<evidence type="ECO:0000256" key="5">
    <source>
        <dbReference type="SAM" id="Coils"/>
    </source>
</evidence>
<evidence type="ECO:0000313" key="6">
    <source>
        <dbReference type="EMBL" id="GAB1302350.1"/>
    </source>
</evidence>
<keyword evidence="7" id="KW-1185">Reference proteome</keyword>
<evidence type="ECO:0000256" key="4">
    <source>
        <dbReference type="PROSITE-ProRule" id="PRU00339"/>
    </source>
</evidence>
<comment type="caution">
    <text evidence="6">The sequence shown here is derived from an EMBL/GenBank/DDBJ whole genome shotgun (WGS) entry which is preliminary data.</text>
</comment>
<dbReference type="SMART" id="SM00028">
    <property type="entry name" value="TPR"/>
    <property type="match status" value="6"/>
</dbReference>
<dbReference type="EMBL" id="BAAFST010000019">
    <property type="protein sequence ID" value="GAB1302350.1"/>
    <property type="molecule type" value="Genomic_DNA"/>
</dbReference>
<evidence type="ECO:0000313" key="7">
    <source>
        <dbReference type="Proteomes" id="UP001623349"/>
    </source>
</evidence>
<dbReference type="Pfam" id="PF13181">
    <property type="entry name" value="TPR_8"/>
    <property type="match status" value="1"/>
</dbReference>
<dbReference type="Proteomes" id="UP001623349">
    <property type="component" value="Unassembled WGS sequence"/>
</dbReference>
<accession>A0ABQ0FT64</accession>
<protein>
    <submittedName>
        <fullName evidence="6">Interferon-induced protein with tetratricopeptide repeats 1</fullName>
    </submittedName>
</protein>
<keyword evidence="1" id="KW-0677">Repeat</keyword>
<gene>
    <name evidence="6" type="ORF">APTSU1_001758800</name>
</gene>
<dbReference type="PANTHER" id="PTHR10271">
    <property type="entry name" value="INTERFERON-INDUCED PROTEIN WITH TETRATRICOPEPTIDE REPEATS"/>
    <property type="match status" value="1"/>
</dbReference>
<proteinExistence type="inferred from homology"/>
<organism evidence="6 7">
    <name type="scientific">Apodemus speciosus</name>
    <name type="common">Large Japanese field mouse</name>
    <dbReference type="NCBI Taxonomy" id="105296"/>
    <lineage>
        <taxon>Eukaryota</taxon>
        <taxon>Metazoa</taxon>
        <taxon>Chordata</taxon>
        <taxon>Craniata</taxon>
        <taxon>Vertebrata</taxon>
        <taxon>Euteleostomi</taxon>
        <taxon>Mammalia</taxon>
        <taxon>Eutheria</taxon>
        <taxon>Euarchontoglires</taxon>
        <taxon>Glires</taxon>
        <taxon>Rodentia</taxon>
        <taxon>Myomorpha</taxon>
        <taxon>Muroidea</taxon>
        <taxon>Muridae</taxon>
        <taxon>Murinae</taxon>
        <taxon>Apodemus</taxon>
    </lineage>
</organism>
<dbReference type="SUPFAM" id="SSF48452">
    <property type="entry name" value="TPR-like"/>
    <property type="match status" value="3"/>
</dbReference>
<evidence type="ECO:0000256" key="2">
    <source>
        <dbReference type="ARBA" id="ARBA00022803"/>
    </source>
</evidence>
<sequence length="463" mass="53881">MGENTDGDQLMENLLQLRCHFTWRLLFEEDDIPDLEVRISEQVQFLDIENLFGMHNLLAYVRHLKGQHEEALQSLREAEDLVQREQSVKRSLVTWGNCAWVHYHRGSLAEAQIYLDKVEKVCKEFASPFRYRMECAEIDCEEGWALLKCGGQNYKRALACFAKALEVEPENPEYNTGYAAAAYRLDLDDNYMSLEPLRKAVRLNPEDPHLKVLLALKLQDLGEHGEAEAHIEEALSSKSCQSYVFRYAAKYFRRNGCIGRALHLLDKALQASPSSGYLHYQKGLCYKQQMFQLKKSRNRQPRRQENVQELAQQAICEFQETLKLRPTFEMAYVCMAEVQAEIHQYEEAEGNFQKALNMKNLSAHIEQDTYFRYGCFQQFHKRSEDKAITQYLKGLKVEEKSFAWRKLLTALEKVAERRVHQNVRLVESTSLLGLVYKLKGQEIKALLYYEKALRLSGEMNSAF</sequence>
<dbReference type="InterPro" id="IPR019734">
    <property type="entry name" value="TPR_rpt"/>
</dbReference>
<comment type="similarity">
    <text evidence="3">Belongs to the IFIT family.</text>
</comment>
<dbReference type="Pfam" id="PF13432">
    <property type="entry name" value="TPR_16"/>
    <property type="match status" value="1"/>
</dbReference>
<evidence type="ECO:0000256" key="1">
    <source>
        <dbReference type="ARBA" id="ARBA00022737"/>
    </source>
</evidence>
<dbReference type="Pfam" id="PF13424">
    <property type="entry name" value="TPR_12"/>
    <property type="match status" value="1"/>
</dbReference>
<name>A0ABQ0FT64_APOSI</name>
<keyword evidence="5" id="KW-0175">Coiled coil</keyword>
<dbReference type="Gene3D" id="1.25.40.10">
    <property type="entry name" value="Tetratricopeptide repeat domain"/>
    <property type="match status" value="3"/>
</dbReference>
<keyword evidence="2 4" id="KW-0802">TPR repeat</keyword>
<dbReference type="PANTHER" id="PTHR10271:SF23">
    <property type="entry name" value="INTERFERON-INDUCED PROTEIN WITH TETRATRICOPEPTIDE REPEATS 1"/>
    <property type="match status" value="1"/>
</dbReference>
<evidence type="ECO:0000256" key="3">
    <source>
        <dbReference type="ARBA" id="ARBA00038336"/>
    </source>
</evidence>
<dbReference type="InterPro" id="IPR011990">
    <property type="entry name" value="TPR-like_helical_dom_sf"/>
</dbReference>
<feature type="repeat" description="TPR" evidence="4">
    <location>
        <begin position="426"/>
        <end position="459"/>
    </location>
</feature>
<dbReference type="PROSITE" id="PS50005">
    <property type="entry name" value="TPR"/>
    <property type="match status" value="1"/>
</dbReference>
<feature type="coiled-coil region" evidence="5">
    <location>
        <begin position="61"/>
        <end position="88"/>
    </location>
</feature>
<reference evidence="6 7" key="1">
    <citation type="submission" date="2024-08" db="EMBL/GenBank/DDBJ databases">
        <title>The draft genome of Apodemus speciosus.</title>
        <authorList>
            <person name="Nabeshima K."/>
            <person name="Suzuki S."/>
            <person name="Onuma M."/>
        </authorList>
    </citation>
    <scope>NUCLEOTIDE SEQUENCE [LARGE SCALE GENOMIC DNA]</scope>
    <source>
        <strain evidence="6">IB14-021</strain>
    </source>
</reference>